<accession>A0AAQ4DU37</accession>
<dbReference type="AlphaFoldDB" id="A0AAQ4DU37"/>
<evidence type="ECO:0000313" key="1">
    <source>
        <dbReference type="EMBL" id="KAK8765977.1"/>
    </source>
</evidence>
<gene>
    <name evidence="1" type="ORF">V5799_007243</name>
</gene>
<dbReference type="Proteomes" id="UP001321473">
    <property type="component" value="Unassembled WGS sequence"/>
</dbReference>
<protein>
    <submittedName>
        <fullName evidence="1">Uncharacterized protein</fullName>
    </submittedName>
</protein>
<name>A0AAQ4DU37_AMBAM</name>
<organism evidence="1 2">
    <name type="scientific">Amblyomma americanum</name>
    <name type="common">Lone star tick</name>
    <dbReference type="NCBI Taxonomy" id="6943"/>
    <lineage>
        <taxon>Eukaryota</taxon>
        <taxon>Metazoa</taxon>
        <taxon>Ecdysozoa</taxon>
        <taxon>Arthropoda</taxon>
        <taxon>Chelicerata</taxon>
        <taxon>Arachnida</taxon>
        <taxon>Acari</taxon>
        <taxon>Parasitiformes</taxon>
        <taxon>Ixodida</taxon>
        <taxon>Ixodoidea</taxon>
        <taxon>Ixodidae</taxon>
        <taxon>Amblyomminae</taxon>
        <taxon>Amblyomma</taxon>
    </lineage>
</organism>
<comment type="caution">
    <text evidence="1">The sequence shown here is derived from an EMBL/GenBank/DDBJ whole genome shotgun (WGS) entry which is preliminary data.</text>
</comment>
<reference evidence="1 2" key="1">
    <citation type="journal article" date="2023" name="Arcadia Sci">
        <title>De novo assembly of a long-read Amblyomma americanum tick genome.</title>
        <authorList>
            <person name="Chou S."/>
            <person name="Poskanzer K.E."/>
            <person name="Rollins M."/>
            <person name="Thuy-Boun P.S."/>
        </authorList>
    </citation>
    <scope>NUCLEOTIDE SEQUENCE [LARGE SCALE GENOMIC DNA]</scope>
    <source>
        <strain evidence="1">F_SG_1</strain>
        <tissue evidence="1">Salivary glands</tissue>
    </source>
</reference>
<evidence type="ECO:0000313" key="2">
    <source>
        <dbReference type="Proteomes" id="UP001321473"/>
    </source>
</evidence>
<proteinExistence type="predicted"/>
<sequence>MSSAFDVEWKKRNMFITFVVAAGICFSIGFAMPSGKETMIRVRVTTTIINKYCDQKWMEVPAQYTEKKVYLKGYVQNCTCELRTGGMGYHTNDTKCF</sequence>
<dbReference type="EMBL" id="JARKHS020026826">
    <property type="protein sequence ID" value="KAK8765977.1"/>
    <property type="molecule type" value="Genomic_DNA"/>
</dbReference>
<feature type="non-terminal residue" evidence="1">
    <location>
        <position position="97"/>
    </location>
</feature>
<keyword evidence="2" id="KW-1185">Reference proteome</keyword>